<feature type="compositionally biased region" description="Low complexity" evidence="1">
    <location>
        <begin position="60"/>
        <end position="72"/>
    </location>
</feature>
<protein>
    <submittedName>
        <fullName evidence="2">Uncharacterized protein</fullName>
    </submittedName>
</protein>
<evidence type="ECO:0000313" key="3">
    <source>
        <dbReference type="Proteomes" id="UP000051952"/>
    </source>
</evidence>
<proteinExistence type="predicted"/>
<feature type="non-terminal residue" evidence="2">
    <location>
        <position position="172"/>
    </location>
</feature>
<name>A0A0S4IVY3_BODSA</name>
<organism evidence="2 3">
    <name type="scientific">Bodo saltans</name>
    <name type="common">Flagellated protozoan</name>
    <dbReference type="NCBI Taxonomy" id="75058"/>
    <lineage>
        <taxon>Eukaryota</taxon>
        <taxon>Discoba</taxon>
        <taxon>Euglenozoa</taxon>
        <taxon>Kinetoplastea</taxon>
        <taxon>Metakinetoplastina</taxon>
        <taxon>Eubodonida</taxon>
        <taxon>Bodonidae</taxon>
        <taxon>Bodo</taxon>
    </lineage>
</organism>
<dbReference type="Proteomes" id="UP000051952">
    <property type="component" value="Unassembled WGS sequence"/>
</dbReference>
<feature type="region of interest" description="Disordered" evidence="1">
    <location>
        <begin position="130"/>
        <end position="172"/>
    </location>
</feature>
<keyword evidence="3" id="KW-1185">Reference proteome</keyword>
<feature type="region of interest" description="Disordered" evidence="1">
    <location>
        <begin position="55"/>
        <end position="110"/>
    </location>
</feature>
<dbReference type="VEuPathDB" id="TriTrypDB:BSAL_70535"/>
<gene>
    <name evidence="2" type="ORF">BSAL_70535</name>
</gene>
<feature type="region of interest" description="Disordered" evidence="1">
    <location>
        <begin position="1"/>
        <end position="26"/>
    </location>
</feature>
<evidence type="ECO:0000256" key="1">
    <source>
        <dbReference type="SAM" id="MobiDB-lite"/>
    </source>
</evidence>
<dbReference type="AlphaFoldDB" id="A0A0S4IVY3"/>
<reference evidence="3" key="1">
    <citation type="submission" date="2015-09" db="EMBL/GenBank/DDBJ databases">
        <authorList>
            <consortium name="Pathogen Informatics"/>
        </authorList>
    </citation>
    <scope>NUCLEOTIDE SEQUENCE [LARGE SCALE GENOMIC DNA]</scope>
    <source>
        <strain evidence="3">Lake Konstanz</strain>
    </source>
</reference>
<accession>A0A0S4IVY3</accession>
<feature type="non-terminal residue" evidence="2">
    <location>
        <position position="1"/>
    </location>
</feature>
<sequence length="172" mass="17938">GEPSSLTPRRPPLSSPSTQGLHFPGPIELIRVGSMCSDDSAKSSSHSAAAAMHPLHHHSNNNTANTSSSSSNYRRARGGDHQQQHCSQHHSVPVGGSHIGGGNSNGNKGEGAQTILHQFLVEAIIAKGPAHPVSSTPLIDRGDSMSPRGRSGTPRDGGSGRGEKTQYLPVKH</sequence>
<evidence type="ECO:0000313" key="2">
    <source>
        <dbReference type="EMBL" id="CUG04388.1"/>
    </source>
</evidence>
<dbReference type="EMBL" id="CYKH01000518">
    <property type="protein sequence ID" value="CUG04388.1"/>
    <property type="molecule type" value="Genomic_DNA"/>
</dbReference>
<feature type="compositionally biased region" description="Low complexity" evidence="1">
    <location>
        <begin position="84"/>
        <end position="96"/>
    </location>
</feature>